<comment type="similarity">
    <text evidence="2">Belongs to the DoxX family.</text>
</comment>
<name>A0A3N1DAR1_9ACTN</name>
<evidence type="ECO:0000256" key="4">
    <source>
        <dbReference type="ARBA" id="ARBA00022692"/>
    </source>
</evidence>
<comment type="caution">
    <text evidence="8">The sequence shown here is derived from an EMBL/GenBank/DDBJ whole genome shotgun (WGS) entry which is preliminary data.</text>
</comment>
<evidence type="ECO:0000313" key="9">
    <source>
        <dbReference type="Proteomes" id="UP000272400"/>
    </source>
</evidence>
<feature type="transmembrane region" description="Helical" evidence="7">
    <location>
        <begin position="50"/>
        <end position="74"/>
    </location>
</feature>
<dbReference type="PANTHER" id="PTHR33452:SF1">
    <property type="entry name" value="INNER MEMBRANE PROTEIN YPHA-RELATED"/>
    <property type="match status" value="1"/>
</dbReference>
<evidence type="ECO:0000256" key="7">
    <source>
        <dbReference type="SAM" id="Phobius"/>
    </source>
</evidence>
<reference evidence="8 9" key="1">
    <citation type="submission" date="2018-11" db="EMBL/GenBank/DDBJ databases">
        <title>Sequencing the genomes of 1000 actinobacteria strains.</title>
        <authorList>
            <person name="Klenk H.-P."/>
        </authorList>
    </citation>
    <scope>NUCLEOTIDE SEQUENCE [LARGE SCALE GENOMIC DNA]</scope>
    <source>
        <strain evidence="8 9">DSM 44254</strain>
    </source>
</reference>
<keyword evidence="4 7" id="KW-0812">Transmembrane</keyword>
<dbReference type="AlphaFoldDB" id="A0A3N1DAR1"/>
<keyword evidence="9" id="KW-1185">Reference proteome</keyword>
<comment type="subcellular location">
    <subcellularLocation>
        <location evidence="1">Cell membrane</location>
        <topology evidence="1">Multi-pass membrane protein</topology>
    </subcellularLocation>
</comment>
<gene>
    <name evidence="8" type="ORF">EDD29_8355</name>
</gene>
<evidence type="ECO:0000256" key="3">
    <source>
        <dbReference type="ARBA" id="ARBA00022475"/>
    </source>
</evidence>
<dbReference type="Proteomes" id="UP000272400">
    <property type="component" value="Unassembled WGS sequence"/>
</dbReference>
<protein>
    <submittedName>
        <fullName evidence="8">Putative oxidoreductase</fullName>
    </submittedName>
</protein>
<dbReference type="EMBL" id="RJKE01000001">
    <property type="protein sequence ID" value="ROO90622.1"/>
    <property type="molecule type" value="Genomic_DNA"/>
</dbReference>
<evidence type="ECO:0000313" key="8">
    <source>
        <dbReference type="EMBL" id="ROO90622.1"/>
    </source>
</evidence>
<evidence type="ECO:0000256" key="2">
    <source>
        <dbReference type="ARBA" id="ARBA00006679"/>
    </source>
</evidence>
<organism evidence="8 9">
    <name type="scientific">Actinocorallia herbida</name>
    <dbReference type="NCBI Taxonomy" id="58109"/>
    <lineage>
        <taxon>Bacteria</taxon>
        <taxon>Bacillati</taxon>
        <taxon>Actinomycetota</taxon>
        <taxon>Actinomycetes</taxon>
        <taxon>Streptosporangiales</taxon>
        <taxon>Thermomonosporaceae</taxon>
        <taxon>Actinocorallia</taxon>
    </lineage>
</organism>
<accession>A0A3N1DAR1</accession>
<dbReference type="OrthoDB" id="346004at2"/>
<dbReference type="Pfam" id="PF07681">
    <property type="entry name" value="DoxX"/>
    <property type="match status" value="1"/>
</dbReference>
<sequence>MDAGLLLLRLVFGLVLASHGAQKLFGWFGGGGIKGTGMFFGKLGFEPGQFYAVIAGLTEFVGGLLLALGLLWPLGPAMVVGVMLTAAFSTWKQGFFSGTETPLLIAAAGASLALTGPGRYSLDEGRPWRRTTTGEAWGWGAIALGVVASLIAMLVKG</sequence>
<dbReference type="InterPro" id="IPR032808">
    <property type="entry name" value="DoxX"/>
</dbReference>
<dbReference type="InterPro" id="IPR051907">
    <property type="entry name" value="DoxX-like_oxidoreductase"/>
</dbReference>
<dbReference type="PANTHER" id="PTHR33452">
    <property type="entry name" value="OXIDOREDUCTASE CATD-RELATED"/>
    <property type="match status" value="1"/>
</dbReference>
<dbReference type="GO" id="GO:0005886">
    <property type="term" value="C:plasma membrane"/>
    <property type="evidence" value="ECO:0007669"/>
    <property type="project" value="UniProtKB-SubCell"/>
</dbReference>
<feature type="transmembrane region" description="Helical" evidence="7">
    <location>
        <begin position="136"/>
        <end position="155"/>
    </location>
</feature>
<dbReference type="RefSeq" id="WP_123669554.1">
    <property type="nucleotide sequence ID" value="NZ_RJKE01000001.1"/>
</dbReference>
<keyword evidence="6 7" id="KW-0472">Membrane</keyword>
<keyword evidence="3" id="KW-1003">Cell membrane</keyword>
<evidence type="ECO:0000256" key="6">
    <source>
        <dbReference type="ARBA" id="ARBA00023136"/>
    </source>
</evidence>
<evidence type="ECO:0000256" key="5">
    <source>
        <dbReference type="ARBA" id="ARBA00022989"/>
    </source>
</evidence>
<evidence type="ECO:0000256" key="1">
    <source>
        <dbReference type="ARBA" id="ARBA00004651"/>
    </source>
</evidence>
<proteinExistence type="inferred from homology"/>
<feature type="transmembrane region" description="Helical" evidence="7">
    <location>
        <begin position="95"/>
        <end position="116"/>
    </location>
</feature>
<keyword evidence="5 7" id="KW-1133">Transmembrane helix</keyword>